<geneLocation type="plasmid" evidence="1 2">
    <name>unnamed2</name>
</geneLocation>
<evidence type="ECO:0008006" key="3">
    <source>
        <dbReference type="Google" id="ProtNLM"/>
    </source>
</evidence>
<evidence type="ECO:0000313" key="1">
    <source>
        <dbReference type="EMBL" id="UOE78423.1"/>
    </source>
</evidence>
<organism evidence="1 2">
    <name type="scientific">Parageobacillus thermoglucosidasius</name>
    <name type="common">Geobacillus thermoglucosidasius</name>
    <dbReference type="NCBI Taxonomy" id="1426"/>
    <lineage>
        <taxon>Bacteria</taxon>
        <taxon>Bacillati</taxon>
        <taxon>Bacillota</taxon>
        <taxon>Bacilli</taxon>
        <taxon>Bacillales</taxon>
        <taxon>Anoxybacillaceae</taxon>
        <taxon>Parageobacillus</taxon>
    </lineage>
</organism>
<dbReference type="Proteomes" id="UP001058458">
    <property type="component" value="Plasmid unnamed2"/>
</dbReference>
<accession>A0AB38R495</accession>
<keyword evidence="1" id="KW-0614">Plasmid</keyword>
<proteinExistence type="predicted"/>
<name>A0AB38R495_PARTM</name>
<dbReference type="EMBL" id="CP063416">
    <property type="protein sequence ID" value="UOE78423.1"/>
    <property type="molecule type" value="Genomic_DNA"/>
</dbReference>
<dbReference type="RefSeq" id="WP_256835529.1">
    <property type="nucleotide sequence ID" value="NZ_CP063416.1"/>
</dbReference>
<evidence type="ECO:0000313" key="2">
    <source>
        <dbReference type="Proteomes" id="UP001058458"/>
    </source>
</evidence>
<protein>
    <recommendedName>
        <fullName evidence="3">Fe3+ hydroxamate ABC transporter substrate-binding protein</fullName>
    </recommendedName>
</protein>
<dbReference type="AlphaFoldDB" id="A0AB38R495"/>
<sequence length="59" mass="6892">MNCPYCGEDKEFLFQMPVVIKAENEDGVIKTYTREGYDKDGKLDKICFDCLKFEVEECL</sequence>
<reference evidence="1" key="1">
    <citation type="submission" date="2020-10" db="EMBL/GenBank/DDBJ databases">
        <authorList>
            <person name="Delgado J.A."/>
            <person name="Gonzalez J.M."/>
        </authorList>
    </citation>
    <scope>NUCLEOTIDE SEQUENCE</scope>
    <source>
        <strain evidence="1">23.6</strain>
        <plasmid evidence="1">unnamed2</plasmid>
    </source>
</reference>
<gene>
    <name evidence="1" type="ORF">IMI45_20205</name>
</gene>